<dbReference type="RefSeq" id="WP_394828783.1">
    <property type="nucleotide sequence ID" value="NZ_CP089984.1"/>
</dbReference>
<evidence type="ECO:0008006" key="3">
    <source>
        <dbReference type="Google" id="ProtNLM"/>
    </source>
</evidence>
<dbReference type="EMBL" id="CP089984">
    <property type="protein sequence ID" value="WXB19157.1"/>
    <property type="molecule type" value="Genomic_DNA"/>
</dbReference>
<gene>
    <name evidence="1" type="ORF">LZC94_18205</name>
</gene>
<proteinExistence type="predicted"/>
<reference evidence="1 2" key="1">
    <citation type="submission" date="2021-12" db="EMBL/GenBank/DDBJ databases">
        <title>Discovery of the Pendulisporaceae a myxobacterial family with distinct sporulation behavior and unique specialized metabolism.</title>
        <authorList>
            <person name="Garcia R."/>
            <person name="Popoff A."/>
            <person name="Bader C.D."/>
            <person name="Loehr J."/>
            <person name="Walesch S."/>
            <person name="Walt C."/>
            <person name="Boldt J."/>
            <person name="Bunk B."/>
            <person name="Haeckl F.J.F.P.J."/>
            <person name="Gunesch A.P."/>
            <person name="Birkelbach J."/>
            <person name="Nuebel U."/>
            <person name="Pietschmann T."/>
            <person name="Bach T."/>
            <person name="Mueller R."/>
        </authorList>
    </citation>
    <scope>NUCLEOTIDE SEQUENCE [LARGE SCALE GENOMIC DNA]</scope>
    <source>
        <strain evidence="1 2">MSr11954</strain>
    </source>
</reference>
<dbReference type="Proteomes" id="UP001370348">
    <property type="component" value="Chromosome"/>
</dbReference>
<protein>
    <recommendedName>
        <fullName evidence="3">NIPSNAP domain-containing protein</fullName>
    </recommendedName>
</protein>
<evidence type="ECO:0000313" key="1">
    <source>
        <dbReference type="EMBL" id="WXB19157.1"/>
    </source>
</evidence>
<organism evidence="1 2">
    <name type="scientific">Pendulispora albinea</name>
    <dbReference type="NCBI Taxonomy" id="2741071"/>
    <lineage>
        <taxon>Bacteria</taxon>
        <taxon>Pseudomonadati</taxon>
        <taxon>Myxococcota</taxon>
        <taxon>Myxococcia</taxon>
        <taxon>Myxococcales</taxon>
        <taxon>Sorangiineae</taxon>
        <taxon>Pendulisporaceae</taxon>
        <taxon>Pendulispora</taxon>
    </lineage>
</organism>
<name>A0ABZ2M9H0_9BACT</name>
<sequence>MTGTARAQTTASRPARSTVAQVAVWRPKSGQEQHFENGYKQHLQWHKTNGDTWSWYGWYVVSGPRYGQFIDATFDHAWSDFDKAVNPAEDRADNGLHTVPFGDVQTIYKIALVPELSIGQTGGLTSKLVRLITLSVLDTEGATQVLARLRAQYQNKQDTQDKQGLTSFLVYRLVDGGDANQVQLLLGFGSQEEYGKSESIFRDIRALEHGAKVKAFAGMTSETLVYRADMSLFPR</sequence>
<evidence type="ECO:0000313" key="2">
    <source>
        <dbReference type="Proteomes" id="UP001370348"/>
    </source>
</evidence>
<keyword evidence="2" id="KW-1185">Reference proteome</keyword>
<accession>A0ABZ2M9H0</accession>